<accession>A0A8T9B1R5</accession>
<comment type="caution">
    <text evidence="3">The sequence shown here is derived from an EMBL/GenBank/DDBJ whole genome shotgun (WGS) entry which is preliminary data.</text>
</comment>
<gene>
    <name evidence="3" type="ORF">LARI1_G009558</name>
</gene>
<dbReference type="Pfam" id="PF18271">
    <property type="entry name" value="GH131_N"/>
    <property type="match status" value="1"/>
</dbReference>
<keyword evidence="4" id="KW-1185">Reference proteome</keyword>
<dbReference type="OrthoDB" id="5283326at2759"/>
<feature type="signal peptide" evidence="1">
    <location>
        <begin position="1"/>
        <end position="21"/>
    </location>
</feature>
<evidence type="ECO:0000313" key="3">
    <source>
        <dbReference type="EMBL" id="TVY12579.1"/>
    </source>
</evidence>
<dbReference type="AlphaFoldDB" id="A0A8T9B1R5"/>
<dbReference type="PANTHER" id="PTHR34612">
    <property type="entry name" value="GH131_N DOMAIN-CONTAINING PROTEIN"/>
    <property type="match status" value="1"/>
</dbReference>
<dbReference type="PANTHER" id="PTHR34612:SF4">
    <property type="entry name" value="GLYCOSIDE HYDROLASE 131 CATALYTIC N-TERMINAL DOMAIN-CONTAINING PROTEIN"/>
    <property type="match status" value="1"/>
</dbReference>
<feature type="chain" id="PRO_5035813584" description="Glycoside hydrolase 131 catalytic N-terminal domain-containing protein" evidence="1">
    <location>
        <begin position="22"/>
        <end position="300"/>
    </location>
</feature>
<organism evidence="3 4">
    <name type="scientific">Lachnellula arida</name>
    <dbReference type="NCBI Taxonomy" id="1316785"/>
    <lineage>
        <taxon>Eukaryota</taxon>
        <taxon>Fungi</taxon>
        <taxon>Dikarya</taxon>
        <taxon>Ascomycota</taxon>
        <taxon>Pezizomycotina</taxon>
        <taxon>Leotiomycetes</taxon>
        <taxon>Helotiales</taxon>
        <taxon>Lachnaceae</taxon>
        <taxon>Lachnellula</taxon>
    </lineage>
</organism>
<dbReference type="InterPro" id="IPR041524">
    <property type="entry name" value="GH131_N"/>
</dbReference>
<feature type="domain" description="Glycoside hydrolase 131 catalytic N-terminal" evidence="2">
    <location>
        <begin position="35"/>
        <end position="296"/>
    </location>
</feature>
<reference evidence="3 4" key="1">
    <citation type="submission" date="2018-05" db="EMBL/GenBank/DDBJ databases">
        <title>Whole genome sequencing for identification of molecular markers to develop diagnostic detection tools for the regulated plant pathogen Lachnellula willkommii.</title>
        <authorList>
            <person name="Giroux E."/>
            <person name="Bilodeau G."/>
        </authorList>
    </citation>
    <scope>NUCLEOTIDE SEQUENCE [LARGE SCALE GENOMIC DNA]</scope>
    <source>
        <strain evidence="3 4">CBS 203.66</strain>
    </source>
</reference>
<dbReference type="EMBL" id="QGMF01001578">
    <property type="protein sequence ID" value="TVY12579.1"/>
    <property type="molecule type" value="Genomic_DNA"/>
</dbReference>
<name>A0A8T9B1R5_9HELO</name>
<evidence type="ECO:0000256" key="1">
    <source>
        <dbReference type="SAM" id="SignalP"/>
    </source>
</evidence>
<evidence type="ECO:0000313" key="4">
    <source>
        <dbReference type="Proteomes" id="UP000469559"/>
    </source>
</evidence>
<dbReference type="Proteomes" id="UP000469559">
    <property type="component" value="Unassembled WGS sequence"/>
</dbReference>
<keyword evidence="1" id="KW-0732">Signal</keyword>
<dbReference type="Gene3D" id="2.60.120.1160">
    <property type="match status" value="1"/>
</dbReference>
<sequence length="300" mass="33031">MASSQIAYLALIWAFVVHTAALLPSYIATACPITIDGRIPSNATIQTFDTTASPFNPTYTKGQNLTWSQIIKLPAIRPSKFDLPVHAKALEVTINDSSIFVPGGGSPQLGFRRAGLLLGNGSDASNVGVKTFHWSVKQDLDAKMNLTHEYMNAWHEADDYASNQFSFNTGVMLEQDKPADGNVSTTGLDRRLWKFLDRENDVLWTTGIEWDEWQNFAVTVDYENNTLQIYYSEGYDALEAVTSPISNDNSGGGQFQIGMLKKPTETVSVVYDGYQEQGIYEGQIYGGIFIEDSSSGCTST</sequence>
<proteinExistence type="predicted"/>
<evidence type="ECO:0000259" key="2">
    <source>
        <dbReference type="Pfam" id="PF18271"/>
    </source>
</evidence>
<protein>
    <recommendedName>
        <fullName evidence="2">Glycoside hydrolase 131 catalytic N-terminal domain-containing protein</fullName>
    </recommendedName>
</protein>